<keyword evidence="2" id="KW-1185">Reference proteome</keyword>
<dbReference type="Proteomes" id="UP000054324">
    <property type="component" value="Unassembled WGS sequence"/>
</dbReference>
<evidence type="ECO:0000313" key="1">
    <source>
        <dbReference type="EMBL" id="KER18432.1"/>
    </source>
</evidence>
<dbReference type="KEGG" id="ovi:T265_16060"/>
<evidence type="ECO:0000313" key="2">
    <source>
        <dbReference type="Proteomes" id="UP000054324"/>
    </source>
</evidence>
<protein>
    <submittedName>
        <fullName evidence="1">Uncharacterized protein</fullName>
    </submittedName>
</protein>
<reference evidence="1 2" key="1">
    <citation type="submission" date="2013-11" db="EMBL/GenBank/DDBJ databases">
        <title>Opisthorchis viverrini - life in the bile duct.</title>
        <authorList>
            <person name="Young N.D."/>
            <person name="Nagarajan N."/>
            <person name="Lin S.J."/>
            <person name="Korhonen P.K."/>
            <person name="Jex A.R."/>
            <person name="Hall R.S."/>
            <person name="Safavi-Hemami H."/>
            <person name="Kaewkong W."/>
            <person name="Bertrand D."/>
            <person name="Gao S."/>
            <person name="Seet Q."/>
            <person name="Wongkham S."/>
            <person name="Teh B.T."/>
            <person name="Wongkham C."/>
            <person name="Intapan P.M."/>
            <person name="Maleewong W."/>
            <person name="Yang X."/>
            <person name="Hu M."/>
            <person name="Wang Z."/>
            <person name="Hofmann A."/>
            <person name="Sternberg P.W."/>
            <person name="Tan P."/>
            <person name="Wang J."/>
            <person name="Gasser R.B."/>
        </authorList>
    </citation>
    <scope>NUCLEOTIDE SEQUENCE [LARGE SCALE GENOMIC DNA]</scope>
</reference>
<gene>
    <name evidence="1" type="ORF">T265_16060</name>
</gene>
<sequence>MCKHALTPHQPQQLLPCVIMQSADEASALARLLKITPDPNLKRFSEFAFWNLSDEFIHSITLQYCHQYIHLYRRDKLYKL</sequence>
<dbReference type="CTD" id="20330225"/>
<proteinExistence type="predicted"/>
<organism evidence="1 2">
    <name type="scientific">Opisthorchis viverrini</name>
    <name type="common">Southeast Asian liver fluke</name>
    <dbReference type="NCBI Taxonomy" id="6198"/>
    <lineage>
        <taxon>Eukaryota</taxon>
        <taxon>Metazoa</taxon>
        <taxon>Spiralia</taxon>
        <taxon>Lophotrochozoa</taxon>
        <taxon>Platyhelminthes</taxon>
        <taxon>Trematoda</taxon>
        <taxon>Digenea</taxon>
        <taxon>Opisthorchiida</taxon>
        <taxon>Opisthorchiata</taxon>
        <taxon>Opisthorchiidae</taxon>
        <taxon>Opisthorchis</taxon>
    </lineage>
</organism>
<feature type="non-terminal residue" evidence="1">
    <location>
        <position position="80"/>
    </location>
</feature>
<dbReference type="EMBL" id="KL601396">
    <property type="protein sequence ID" value="KER18432.1"/>
    <property type="molecule type" value="Genomic_DNA"/>
</dbReference>
<name>A0A074YZ01_OPIVI</name>
<accession>A0A074YZ01</accession>
<dbReference type="AlphaFoldDB" id="A0A074YZ01"/>
<dbReference type="RefSeq" id="XP_009177821.1">
    <property type="nucleotide sequence ID" value="XM_009179557.1"/>
</dbReference>
<dbReference type="GeneID" id="20330225"/>